<dbReference type="PANTHER" id="PTHR43708">
    <property type="entry name" value="CONSERVED EXPRESSED OXIDOREDUCTASE (EUROFUNG)"/>
    <property type="match status" value="1"/>
</dbReference>
<dbReference type="GO" id="GO:0000166">
    <property type="term" value="F:nucleotide binding"/>
    <property type="evidence" value="ECO:0007669"/>
    <property type="project" value="InterPro"/>
</dbReference>
<name>A0A367YWP9_9ACTN</name>
<evidence type="ECO:0000259" key="1">
    <source>
        <dbReference type="Pfam" id="PF01408"/>
    </source>
</evidence>
<reference evidence="2 3" key="1">
    <citation type="submission" date="2018-07" db="EMBL/GenBank/DDBJ databases">
        <title>Desertimonas flava gen. nov. sp. nov.</title>
        <authorList>
            <person name="Liu S."/>
        </authorList>
    </citation>
    <scope>NUCLEOTIDE SEQUENCE [LARGE SCALE GENOMIC DNA]</scope>
    <source>
        <strain evidence="2 3">16Sb5-5</strain>
    </source>
</reference>
<dbReference type="Pfam" id="PF01408">
    <property type="entry name" value="GFO_IDH_MocA"/>
    <property type="match status" value="1"/>
</dbReference>
<sequence>MSATVADQGAARPVLRVGVIGLGEVAQVVHLPVLASLPDLFEVRAVCDLSPTLVQQVGDAFGVPHRHATATELIGAGDLDAVLVLNSDEYHTECAVEALEHGLHVLVEKPMCLSPREAERVIEARDRSQRTLMVGYMRRFAPAFLEAKALLPELGGITFARVHDVIGRNQLIVDQTSHVIRPTDLGRAALEERWERGRRLVTEAIGDVPAPLAGAYRLLCGLGSHDLSAMRELLGPPAGVHAARMWRDGGWIAALLDYGDHVVSYETGVDEQVRFDAHLEVFGQHASLRVQYDTPYVRHLPTTLHVERTDGEALTRSVLRPHLKDPYTYELEDFHACITTGRAPKTSAEDFVADLDLFAELVRHLQK</sequence>
<dbReference type="SUPFAM" id="SSF51735">
    <property type="entry name" value="NAD(P)-binding Rossmann-fold domains"/>
    <property type="match status" value="1"/>
</dbReference>
<dbReference type="Proteomes" id="UP000252770">
    <property type="component" value="Unassembled WGS sequence"/>
</dbReference>
<evidence type="ECO:0000313" key="3">
    <source>
        <dbReference type="Proteomes" id="UP000252770"/>
    </source>
</evidence>
<protein>
    <submittedName>
        <fullName evidence="2">Gfo/Idh/MocA family oxidoreductase</fullName>
    </submittedName>
</protein>
<comment type="caution">
    <text evidence="2">The sequence shown here is derived from an EMBL/GenBank/DDBJ whole genome shotgun (WGS) entry which is preliminary data.</text>
</comment>
<dbReference type="AlphaFoldDB" id="A0A367YWP9"/>
<dbReference type="InterPro" id="IPR000683">
    <property type="entry name" value="Gfo/Idh/MocA-like_OxRdtase_N"/>
</dbReference>
<dbReference type="RefSeq" id="WP_114126689.1">
    <property type="nucleotide sequence ID" value="NZ_QOUI01000006.1"/>
</dbReference>
<dbReference type="SUPFAM" id="SSF55347">
    <property type="entry name" value="Glyceraldehyde-3-phosphate dehydrogenase-like, C-terminal domain"/>
    <property type="match status" value="1"/>
</dbReference>
<dbReference type="InterPro" id="IPR036291">
    <property type="entry name" value="NAD(P)-bd_dom_sf"/>
</dbReference>
<dbReference type="Gene3D" id="3.30.360.10">
    <property type="entry name" value="Dihydrodipicolinate Reductase, domain 2"/>
    <property type="match status" value="1"/>
</dbReference>
<evidence type="ECO:0000313" key="2">
    <source>
        <dbReference type="EMBL" id="RCK69371.1"/>
    </source>
</evidence>
<feature type="domain" description="Gfo/Idh/MocA-like oxidoreductase N-terminal" evidence="1">
    <location>
        <begin position="15"/>
        <end position="136"/>
    </location>
</feature>
<accession>A0A367YWP9</accession>
<dbReference type="Gene3D" id="3.40.50.720">
    <property type="entry name" value="NAD(P)-binding Rossmann-like Domain"/>
    <property type="match status" value="1"/>
</dbReference>
<proteinExistence type="predicted"/>
<dbReference type="EMBL" id="QOUI01000006">
    <property type="protein sequence ID" value="RCK69371.1"/>
    <property type="molecule type" value="Genomic_DNA"/>
</dbReference>
<keyword evidence="3" id="KW-1185">Reference proteome</keyword>
<dbReference type="InterPro" id="IPR051317">
    <property type="entry name" value="Gfo/Idh/MocA_oxidoreduct"/>
</dbReference>
<organism evidence="2 3">
    <name type="scientific">Desertihabitans brevis</name>
    <dbReference type="NCBI Taxonomy" id="2268447"/>
    <lineage>
        <taxon>Bacteria</taxon>
        <taxon>Bacillati</taxon>
        <taxon>Actinomycetota</taxon>
        <taxon>Actinomycetes</taxon>
        <taxon>Propionibacteriales</taxon>
        <taxon>Propionibacteriaceae</taxon>
        <taxon>Desertihabitans</taxon>
    </lineage>
</organism>
<dbReference type="PANTHER" id="PTHR43708:SF4">
    <property type="entry name" value="OXIDOREDUCTASE YCEM-RELATED"/>
    <property type="match status" value="1"/>
</dbReference>
<gene>
    <name evidence="2" type="ORF">DT076_10785</name>
</gene>